<feature type="transmembrane region" description="Helical" evidence="2">
    <location>
        <begin position="42"/>
        <end position="62"/>
    </location>
</feature>
<feature type="transmembrane region" description="Helical" evidence="2">
    <location>
        <begin position="163"/>
        <end position="191"/>
    </location>
</feature>
<feature type="transmembrane region" description="Helical" evidence="2">
    <location>
        <begin position="300"/>
        <end position="318"/>
    </location>
</feature>
<keyword evidence="5" id="KW-1185">Reference proteome</keyword>
<gene>
    <name evidence="4" type="ORF">HNP49_000696</name>
</gene>
<feature type="transmembrane region" description="Helical" evidence="2">
    <location>
        <begin position="197"/>
        <end position="216"/>
    </location>
</feature>
<feature type="domain" description="Acyltransferase 3" evidence="3">
    <location>
        <begin position="8"/>
        <end position="345"/>
    </location>
</feature>
<dbReference type="GO" id="GO:0009103">
    <property type="term" value="P:lipopolysaccharide biosynthetic process"/>
    <property type="evidence" value="ECO:0007669"/>
    <property type="project" value="TreeGrafter"/>
</dbReference>
<accession>A0A7X0BQL6</accession>
<feature type="transmembrane region" description="Helical" evidence="2">
    <location>
        <begin position="12"/>
        <end position="30"/>
    </location>
</feature>
<name>A0A7X0BQL6_9PSED</name>
<evidence type="ECO:0000256" key="1">
    <source>
        <dbReference type="SAM" id="MobiDB-lite"/>
    </source>
</evidence>
<dbReference type="PANTHER" id="PTHR23028:SF53">
    <property type="entry name" value="ACYL_TRANSF_3 DOMAIN-CONTAINING PROTEIN"/>
    <property type="match status" value="1"/>
</dbReference>
<dbReference type="Pfam" id="PF01757">
    <property type="entry name" value="Acyl_transf_3"/>
    <property type="match status" value="1"/>
</dbReference>
<keyword evidence="2" id="KW-0812">Transmembrane</keyword>
<evidence type="ECO:0000259" key="3">
    <source>
        <dbReference type="Pfam" id="PF01757"/>
    </source>
</evidence>
<reference evidence="4 5" key="1">
    <citation type="submission" date="2020-08" db="EMBL/GenBank/DDBJ databases">
        <title>Functional genomics of gut bacteria from endangered species of beetles.</title>
        <authorList>
            <person name="Carlos-Shanley C."/>
        </authorList>
    </citation>
    <scope>NUCLEOTIDE SEQUENCE [LARGE SCALE GENOMIC DNA]</scope>
    <source>
        <strain evidence="4 5">S00202</strain>
    </source>
</reference>
<evidence type="ECO:0000256" key="2">
    <source>
        <dbReference type="SAM" id="Phobius"/>
    </source>
</evidence>
<protein>
    <submittedName>
        <fullName evidence="4">Peptidoglycan/LPS O-acetylase OafA/YrhL</fullName>
    </submittedName>
</protein>
<dbReference type="InterPro" id="IPR002656">
    <property type="entry name" value="Acyl_transf_3_dom"/>
</dbReference>
<evidence type="ECO:0000313" key="5">
    <source>
        <dbReference type="Proteomes" id="UP000557193"/>
    </source>
</evidence>
<dbReference type="InterPro" id="IPR050879">
    <property type="entry name" value="Acyltransferase_3"/>
</dbReference>
<dbReference type="EMBL" id="JACHLL010000001">
    <property type="protein sequence ID" value="MBB6340546.1"/>
    <property type="molecule type" value="Genomic_DNA"/>
</dbReference>
<dbReference type="GO" id="GO:0016747">
    <property type="term" value="F:acyltransferase activity, transferring groups other than amino-acyl groups"/>
    <property type="evidence" value="ECO:0007669"/>
    <property type="project" value="InterPro"/>
</dbReference>
<dbReference type="PANTHER" id="PTHR23028">
    <property type="entry name" value="ACETYLTRANSFERASE"/>
    <property type="match status" value="1"/>
</dbReference>
<sequence length="398" mass="44924">MTEQTRISDIEVLRAVAVLAVIYQHLRNLFPWKIPGLNELYSYGGGMFGVDLFFAVSGFVIARDLIPRMLAAPDWQTQWRTALSFWTRRCWRLLPAAWFWLLVVLLAASSFNLSGAFGSLAANLDATIAGALNFANLRFAETFMRSEYGASFVYWSLSLEEQFYLIFPLLILALRKKLVWLLLVVALLQIATPRQHPYLMMFRTDALALGILLAIWSQQPSWYRLRQFFASIGRRTSQILVLSSIAIMALLSTPHPPTVYNVGLIAILAALVVCIAAQNQNLLLEHGRPKRVMIWIGERSYALYLIHVPAFFATRELFHRAGLDAAPSHLLLLTYLLTALALLLIATELNFRWLESPLRRYGARQANAIMARSTPVAPASPQIPRRTRHAGSIEKTAE</sequence>
<dbReference type="AlphaFoldDB" id="A0A7X0BQL6"/>
<proteinExistence type="predicted"/>
<feature type="transmembrane region" description="Helical" evidence="2">
    <location>
        <begin position="330"/>
        <end position="351"/>
    </location>
</feature>
<comment type="caution">
    <text evidence="4">The sequence shown here is derived from an EMBL/GenBank/DDBJ whole genome shotgun (WGS) entry which is preliminary data.</text>
</comment>
<feature type="transmembrane region" description="Helical" evidence="2">
    <location>
        <begin position="90"/>
        <end position="111"/>
    </location>
</feature>
<feature type="region of interest" description="Disordered" evidence="1">
    <location>
        <begin position="375"/>
        <end position="398"/>
    </location>
</feature>
<organism evidence="4 5">
    <name type="scientific">Pseudomonas fluvialis</name>
    <dbReference type="NCBI Taxonomy" id="1793966"/>
    <lineage>
        <taxon>Bacteria</taxon>
        <taxon>Pseudomonadati</taxon>
        <taxon>Pseudomonadota</taxon>
        <taxon>Gammaproteobacteria</taxon>
        <taxon>Pseudomonadales</taxon>
        <taxon>Pseudomonadaceae</taxon>
        <taxon>Pseudomonas</taxon>
    </lineage>
</organism>
<dbReference type="Proteomes" id="UP000557193">
    <property type="component" value="Unassembled WGS sequence"/>
</dbReference>
<dbReference type="RefSeq" id="WP_184680639.1">
    <property type="nucleotide sequence ID" value="NZ_JACHLL010000001.1"/>
</dbReference>
<keyword evidence="2" id="KW-0472">Membrane</keyword>
<dbReference type="GO" id="GO:0016020">
    <property type="term" value="C:membrane"/>
    <property type="evidence" value="ECO:0007669"/>
    <property type="project" value="TreeGrafter"/>
</dbReference>
<evidence type="ECO:0000313" key="4">
    <source>
        <dbReference type="EMBL" id="MBB6340546.1"/>
    </source>
</evidence>
<keyword evidence="2" id="KW-1133">Transmembrane helix</keyword>
<feature type="transmembrane region" description="Helical" evidence="2">
    <location>
        <begin position="259"/>
        <end position="279"/>
    </location>
</feature>